<feature type="compositionally biased region" description="Pro residues" evidence="1">
    <location>
        <begin position="196"/>
        <end position="231"/>
    </location>
</feature>
<name>A0ABW9GN65_9MICO</name>
<protein>
    <submittedName>
        <fullName evidence="3">Large exoprotein</fullName>
    </submittedName>
</protein>
<feature type="transmembrane region" description="Helical" evidence="2">
    <location>
        <begin position="63"/>
        <end position="86"/>
    </location>
</feature>
<proteinExistence type="predicted"/>
<evidence type="ECO:0000313" key="4">
    <source>
        <dbReference type="Proteomes" id="UP001630303"/>
    </source>
</evidence>
<organism evidence="3 4">
    <name type="scientific">Microbacterium mcarthurae</name>
    <dbReference type="NCBI Taxonomy" id="3035918"/>
    <lineage>
        <taxon>Bacteria</taxon>
        <taxon>Bacillati</taxon>
        <taxon>Actinomycetota</taxon>
        <taxon>Actinomycetes</taxon>
        <taxon>Micrococcales</taxon>
        <taxon>Microbacteriaceae</taxon>
        <taxon>Microbacterium</taxon>
    </lineage>
</organism>
<evidence type="ECO:0000256" key="1">
    <source>
        <dbReference type="SAM" id="MobiDB-lite"/>
    </source>
</evidence>
<dbReference type="EMBL" id="JAROCE010000004">
    <property type="protein sequence ID" value="MFM2721463.1"/>
    <property type="molecule type" value="Genomic_DNA"/>
</dbReference>
<feature type="compositionally biased region" description="Low complexity" evidence="1">
    <location>
        <begin position="172"/>
        <end position="183"/>
    </location>
</feature>
<reference evidence="3 4" key="1">
    <citation type="submission" date="2023-03" db="EMBL/GenBank/DDBJ databases">
        <title>MT1 and MT2 Draft Genomes of Novel Species.</title>
        <authorList>
            <person name="Venkateswaran K."/>
        </authorList>
    </citation>
    <scope>NUCLEOTIDE SEQUENCE [LARGE SCALE GENOMIC DNA]</scope>
    <source>
        <strain evidence="3 4">IF8SW-P5</strain>
    </source>
</reference>
<evidence type="ECO:0000313" key="3">
    <source>
        <dbReference type="EMBL" id="MFM2721463.1"/>
    </source>
</evidence>
<keyword evidence="2" id="KW-0472">Membrane</keyword>
<dbReference type="RefSeq" id="WP_239277016.1">
    <property type="nucleotide sequence ID" value="NZ_JAROCE010000004.1"/>
</dbReference>
<dbReference type="Proteomes" id="UP001630303">
    <property type="component" value="Unassembled WGS sequence"/>
</dbReference>
<evidence type="ECO:0000256" key="2">
    <source>
        <dbReference type="SAM" id="Phobius"/>
    </source>
</evidence>
<feature type="transmembrane region" description="Helical" evidence="2">
    <location>
        <begin position="12"/>
        <end position="42"/>
    </location>
</feature>
<gene>
    <name evidence="3" type="ORF">P5G46_13175</name>
</gene>
<comment type="caution">
    <text evidence="3">The sequence shown here is derived from an EMBL/GenBank/DDBJ whole genome shotgun (WGS) entry which is preliminary data.</text>
</comment>
<keyword evidence="2" id="KW-0812">Transmembrane</keyword>
<feature type="transmembrane region" description="Helical" evidence="2">
    <location>
        <begin position="122"/>
        <end position="143"/>
    </location>
</feature>
<feature type="transmembrane region" description="Helical" evidence="2">
    <location>
        <begin position="92"/>
        <end position="110"/>
    </location>
</feature>
<feature type="region of interest" description="Disordered" evidence="1">
    <location>
        <begin position="172"/>
        <end position="231"/>
    </location>
</feature>
<keyword evidence="2" id="KW-1133">Transmembrane helix</keyword>
<sequence length="231" mass="24196">MGDTYYYDDGSGFAAFAFFLVLLPVLLLIAAAGYVIGAFLLMKVFEKAGVQGKWRAWVPVYNVLIAAKLGDLSPWVYLGALVISSVLVNVPVIGWLIGLVGVAAAVMFGYRLGLKFGKEWPYLLLWLIPGVGYFIWLGILAFGSSPWNPNIPPAPWANTFLADKTVWNGVPVQPGQQVQAPPTGGYGSASGGYAPPAQPYAPPQAPPAGGATPPPPAPPAGPTPPPAGPQV</sequence>
<keyword evidence="4" id="KW-1185">Reference proteome</keyword>
<accession>A0ABW9GN65</accession>